<comment type="caution">
    <text evidence="1">The sequence shown here is derived from an EMBL/GenBank/DDBJ whole genome shotgun (WGS) entry which is preliminary data.</text>
</comment>
<accession>A0A850RAL8</accession>
<keyword evidence="2" id="KW-1185">Reference proteome</keyword>
<name>A0A850RAL8_9GAMM</name>
<dbReference type="EMBL" id="JABZEO010000001">
    <property type="protein sequence ID" value="NVZ08000.1"/>
    <property type="molecule type" value="Genomic_DNA"/>
</dbReference>
<dbReference type="RefSeq" id="WP_176974794.1">
    <property type="nucleotide sequence ID" value="NZ_JABZEO010000001.1"/>
</dbReference>
<reference evidence="1 2" key="1">
    <citation type="submission" date="2020-06" db="EMBL/GenBank/DDBJ databases">
        <title>Whole-genome sequence of Allochromatium humboldtianum DSM 21881, type strain.</title>
        <authorList>
            <person name="Kyndt J.A."/>
            <person name="Meyer T.E."/>
        </authorList>
    </citation>
    <scope>NUCLEOTIDE SEQUENCE [LARGE SCALE GENOMIC DNA]</scope>
    <source>
        <strain evidence="1 2">DSM 21881</strain>
    </source>
</reference>
<dbReference type="Proteomes" id="UP000592294">
    <property type="component" value="Unassembled WGS sequence"/>
</dbReference>
<sequence length="64" mass="7347">MNRSEAAQNIWEMRRFRREVTASPEAARQALKEAGIMTEDGHIADPYKPLFKRQPTGCTEEVQV</sequence>
<evidence type="ECO:0000313" key="2">
    <source>
        <dbReference type="Proteomes" id="UP000592294"/>
    </source>
</evidence>
<dbReference type="AlphaFoldDB" id="A0A850RAL8"/>
<gene>
    <name evidence="1" type="ORF">HW932_01840</name>
</gene>
<organism evidence="1 2">
    <name type="scientific">Allochromatium humboldtianum</name>
    <dbReference type="NCBI Taxonomy" id="504901"/>
    <lineage>
        <taxon>Bacteria</taxon>
        <taxon>Pseudomonadati</taxon>
        <taxon>Pseudomonadota</taxon>
        <taxon>Gammaproteobacteria</taxon>
        <taxon>Chromatiales</taxon>
        <taxon>Chromatiaceae</taxon>
        <taxon>Allochromatium</taxon>
    </lineage>
</organism>
<proteinExistence type="predicted"/>
<evidence type="ECO:0000313" key="1">
    <source>
        <dbReference type="EMBL" id="NVZ08000.1"/>
    </source>
</evidence>
<protein>
    <submittedName>
        <fullName evidence="1">Uncharacterized protein</fullName>
    </submittedName>
</protein>